<organism evidence="1 2">
    <name type="scientific">Clostridium porci</name>
    <dbReference type="NCBI Taxonomy" id="2605778"/>
    <lineage>
        <taxon>Bacteria</taxon>
        <taxon>Bacillati</taxon>
        <taxon>Bacillota</taxon>
        <taxon>Clostridia</taxon>
        <taxon>Eubacteriales</taxon>
        <taxon>Clostridiaceae</taxon>
        <taxon>Clostridium</taxon>
    </lineage>
</organism>
<comment type="caution">
    <text evidence="1">The sequence shown here is derived from an EMBL/GenBank/DDBJ whole genome shotgun (WGS) entry which is preliminary data.</text>
</comment>
<accession>A0A7X2TCJ2</accession>
<evidence type="ECO:0000313" key="2">
    <source>
        <dbReference type="Proteomes" id="UP000429958"/>
    </source>
</evidence>
<sequence>MDKIDRLIKVAQSRMPPKPPMDFSYATNEELYELVNEATTEERFQEIVYALVDRAGRGQLWPKSG</sequence>
<keyword evidence="2" id="KW-1185">Reference proteome</keyword>
<dbReference type="Proteomes" id="UP000429958">
    <property type="component" value="Unassembled WGS sequence"/>
</dbReference>
<gene>
    <name evidence="1" type="ORF">FYJ39_05055</name>
</gene>
<reference evidence="1 2" key="1">
    <citation type="submission" date="2019-08" db="EMBL/GenBank/DDBJ databases">
        <title>In-depth cultivation of the pig gut microbiome towards novel bacterial diversity and tailored functional studies.</title>
        <authorList>
            <person name="Wylensek D."/>
            <person name="Hitch T.C.A."/>
            <person name="Clavel T."/>
        </authorList>
    </citation>
    <scope>NUCLEOTIDE SEQUENCE [LARGE SCALE GENOMIC DNA]</scope>
    <source>
        <strain evidence="1 2">WCA-389-WT-23D1</strain>
    </source>
</reference>
<dbReference type="RefSeq" id="WP_154471354.1">
    <property type="nucleotide sequence ID" value="NZ_VUMD01000003.1"/>
</dbReference>
<protein>
    <submittedName>
        <fullName evidence="1">Uncharacterized protein</fullName>
    </submittedName>
</protein>
<dbReference type="EMBL" id="VUMD01000003">
    <property type="protein sequence ID" value="MSS35966.1"/>
    <property type="molecule type" value="Genomic_DNA"/>
</dbReference>
<name>A0A7X2TCJ2_9CLOT</name>
<dbReference type="AlphaFoldDB" id="A0A7X2TCJ2"/>
<proteinExistence type="predicted"/>
<evidence type="ECO:0000313" key="1">
    <source>
        <dbReference type="EMBL" id="MSS35966.1"/>
    </source>
</evidence>